<feature type="compositionally biased region" description="Basic residues" evidence="1">
    <location>
        <begin position="128"/>
        <end position="148"/>
    </location>
</feature>
<feature type="signal peptide" evidence="2">
    <location>
        <begin position="1"/>
        <end position="22"/>
    </location>
</feature>
<evidence type="ECO:0000256" key="2">
    <source>
        <dbReference type="SAM" id="SignalP"/>
    </source>
</evidence>
<organism evidence="3 4">
    <name type="scientific">Candidatus Kaiserbacteria bacterium RIFCSPHIGHO2_01_FULL_56_24</name>
    <dbReference type="NCBI Taxonomy" id="1798487"/>
    <lineage>
        <taxon>Bacteria</taxon>
        <taxon>Candidatus Kaiseribacteriota</taxon>
    </lineage>
</organism>
<sequence>MKKTTKTAGVAAVATAATMAAAAGAYYLYGGEKAPAHRRKVGAWMRRAEREIVHEARRLKDKAYTDQNIKRVIGEVTRRYEAARDLDPKDVKQFISAVQKSWKDAGKIVTNRVGAKVAPKPARPGRMAAKKSAAKPRRSRAVAASRRR</sequence>
<protein>
    <submittedName>
        <fullName evidence="3">Uncharacterized protein</fullName>
    </submittedName>
</protein>
<dbReference type="EMBL" id="MFLA01000016">
    <property type="protein sequence ID" value="OGG59804.1"/>
    <property type="molecule type" value="Genomic_DNA"/>
</dbReference>
<evidence type="ECO:0000313" key="3">
    <source>
        <dbReference type="EMBL" id="OGG59804.1"/>
    </source>
</evidence>
<gene>
    <name evidence="3" type="ORF">A2765_04425</name>
</gene>
<feature type="chain" id="PRO_5009523794" evidence="2">
    <location>
        <begin position="23"/>
        <end position="148"/>
    </location>
</feature>
<accession>A0A1F6DEF3</accession>
<keyword evidence="2" id="KW-0732">Signal</keyword>
<reference evidence="3 4" key="1">
    <citation type="journal article" date="2016" name="Nat. Commun.">
        <title>Thousands of microbial genomes shed light on interconnected biogeochemical processes in an aquifer system.</title>
        <authorList>
            <person name="Anantharaman K."/>
            <person name="Brown C.T."/>
            <person name="Hug L.A."/>
            <person name="Sharon I."/>
            <person name="Castelle C.J."/>
            <person name="Probst A.J."/>
            <person name="Thomas B.C."/>
            <person name="Singh A."/>
            <person name="Wilkins M.J."/>
            <person name="Karaoz U."/>
            <person name="Brodie E.L."/>
            <person name="Williams K.H."/>
            <person name="Hubbard S.S."/>
            <person name="Banfield J.F."/>
        </authorList>
    </citation>
    <scope>NUCLEOTIDE SEQUENCE [LARGE SCALE GENOMIC DNA]</scope>
</reference>
<dbReference type="Proteomes" id="UP000176377">
    <property type="component" value="Unassembled WGS sequence"/>
</dbReference>
<dbReference type="AlphaFoldDB" id="A0A1F6DEF3"/>
<comment type="caution">
    <text evidence="3">The sequence shown here is derived from an EMBL/GenBank/DDBJ whole genome shotgun (WGS) entry which is preliminary data.</text>
</comment>
<name>A0A1F6DEF3_9BACT</name>
<proteinExistence type="predicted"/>
<evidence type="ECO:0000313" key="4">
    <source>
        <dbReference type="Proteomes" id="UP000176377"/>
    </source>
</evidence>
<evidence type="ECO:0000256" key="1">
    <source>
        <dbReference type="SAM" id="MobiDB-lite"/>
    </source>
</evidence>
<feature type="region of interest" description="Disordered" evidence="1">
    <location>
        <begin position="115"/>
        <end position="148"/>
    </location>
</feature>